<feature type="region of interest" description="Disordered" evidence="4">
    <location>
        <begin position="390"/>
        <end position="426"/>
    </location>
</feature>
<dbReference type="InterPro" id="IPR002495">
    <property type="entry name" value="Glyco_trans_8"/>
</dbReference>
<keyword evidence="1" id="KW-0328">Glycosyltransferase</keyword>
<evidence type="ECO:0000313" key="6">
    <source>
        <dbReference type="EMBL" id="KAG6602527.1"/>
    </source>
</evidence>
<name>A0AAV6NWF1_9ROSI</name>
<evidence type="ECO:0000256" key="1">
    <source>
        <dbReference type="ARBA" id="ARBA00022676"/>
    </source>
</evidence>
<dbReference type="PANTHER" id="PTHR32116:SF27">
    <property type="entry name" value="GALACTURONOSYLTRANSFERASE 13-RELATED"/>
    <property type="match status" value="1"/>
</dbReference>
<keyword evidence="5" id="KW-0472">Membrane</keyword>
<dbReference type="Pfam" id="PF01501">
    <property type="entry name" value="Glyco_transf_8"/>
    <property type="match status" value="1"/>
</dbReference>
<evidence type="ECO:0000256" key="5">
    <source>
        <dbReference type="SAM" id="Phobius"/>
    </source>
</evidence>
<feature type="compositionally biased region" description="Basic and acidic residues" evidence="4">
    <location>
        <begin position="320"/>
        <end position="329"/>
    </location>
</feature>
<reference evidence="6 7" key="1">
    <citation type="journal article" date="2021" name="Hortic Res">
        <title>The domestication of Cucurbita argyrosperma as revealed by the genome of its wild relative.</title>
        <authorList>
            <person name="Barrera-Redondo J."/>
            <person name="Sanchez-de la Vega G."/>
            <person name="Aguirre-Liguori J.A."/>
            <person name="Castellanos-Morales G."/>
            <person name="Gutierrez-Guerrero Y.T."/>
            <person name="Aguirre-Dugua X."/>
            <person name="Aguirre-Planter E."/>
            <person name="Tenaillon M.I."/>
            <person name="Lira-Saade R."/>
            <person name="Eguiarte L.E."/>
        </authorList>
    </citation>
    <scope>NUCLEOTIDE SEQUENCE [LARGE SCALE GENOMIC DNA]</scope>
    <source>
        <strain evidence="6">JBR-2021</strain>
    </source>
</reference>
<dbReference type="PANTHER" id="PTHR32116">
    <property type="entry name" value="GALACTURONOSYLTRANSFERASE 4-RELATED"/>
    <property type="match status" value="1"/>
</dbReference>
<keyword evidence="3" id="KW-0175">Coiled coil</keyword>
<dbReference type="GO" id="GO:0047262">
    <property type="term" value="F:polygalacturonate 4-alpha-galacturonosyltransferase activity"/>
    <property type="evidence" value="ECO:0007669"/>
    <property type="project" value="InterPro"/>
</dbReference>
<feature type="region of interest" description="Disordered" evidence="4">
    <location>
        <begin position="311"/>
        <end position="343"/>
    </location>
</feature>
<feature type="transmembrane region" description="Helical" evidence="5">
    <location>
        <begin position="541"/>
        <end position="565"/>
    </location>
</feature>
<dbReference type="PROSITE" id="PS50096">
    <property type="entry name" value="IQ"/>
    <property type="match status" value="1"/>
</dbReference>
<dbReference type="EMBL" id="JAGKQH010000004">
    <property type="protein sequence ID" value="KAG6602527.1"/>
    <property type="molecule type" value="Genomic_DNA"/>
</dbReference>
<keyword evidence="5" id="KW-0812">Transmembrane</keyword>
<proteinExistence type="predicted"/>
<gene>
    <name evidence="6" type="primary">GAUT14</name>
    <name evidence="6" type="ORF">SDJN03_07760</name>
</gene>
<evidence type="ECO:0000256" key="4">
    <source>
        <dbReference type="SAM" id="MobiDB-lite"/>
    </source>
</evidence>
<evidence type="ECO:0000256" key="2">
    <source>
        <dbReference type="ARBA" id="ARBA00022679"/>
    </source>
</evidence>
<dbReference type="AlphaFoldDB" id="A0AAV6NWF1"/>
<organism evidence="6 7">
    <name type="scientific">Cucurbita argyrosperma subsp. sororia</name>
    <dbReference type="NCBI Taxonomy" id="37648"/>
    <lineage>
        <taxon>Eukaryota</taxon>
        <taxon>Viridiplantae</taxon>
        <taxon>Streptophyta</taxon>
        <taxon>Embryophyta</taxon>
        <taxon>Tracheophyta</taxon>
        <taxon>Spermatophyta</taxon>
        <taxon>Magnoliopsida</taxon>
        <taxon>eudicotyledons</taxon>
        <taxon>Gunneridae</taxon>
        <taxon>Pentapetalae</taxon>
        <taxon>rosids</taxon>
        <taxon>fabids</taxon>
        <taxon>Cucurbitales</taxon>
        <taxon>Cucurbitaceae</taxon>
        <taxon>Cucurbiteae</taxon>
        <taxon>Cucurbita</taxon>
    </lineage>
</organism>
<dbReference type="Proteomes" id="UP000685013">
    <property type="component" value="Chromosome 4"/>
</dbReference>
<keyword evidence="7" id="KW-1185">Reference proteome</keyword>
<accession>A0AAV6NWF1</accession>
<feature type="coiled-coil region" evidence="3">
    <location>
        <begin position="267"/>
        <end position="297"/>
    </location>
</feature>
<comment type="caution">
    <text evidence="6">The sequence shown here is derived from an EMBL/GenBank/DDBJ whole genome shotgun (WGS) entry which is preliminary data.</text>
</comment>
<keyword evidence="2" id="KW-0808">Transferase</keyword>
<dbReference type="CDD" id="cd06429">
    <property type="entry name" value="GT8_like_1"/>
    <property type="match status" value="1"/>
</dbReference>
<evidence type="ECO:0000256" key="3">
    <source>
        <dbReference type="SAM" id="Coils"/>
    </source>
</evidence>
<keyword evidence="5" id="KW-1133">Transmembrane helix</keyword>
<sequence>MASRHYPHQPHLHLHRTHLPSACCCGCDGGDFATPCFQTLHPSPPPPSPSDPLLQALASQILQSAQFQHLSQYPTLRAKKFQSHYQFQPLSSQNPKRVREQELPQVIHHSTISSLVSRIEALESSLHRVSGSHVPPQSLRQVAASTIQTYFRAFLVRRSRALRELKDLAIIKSRFESLQSSLCNEFYFDRNAISLEIMDLLLHLDSIQGNDPMVKGSKKSLSRDLVQFWDRIDNLSVKRSGGLPLKTMKNTRLGQNVSKSRVFKPKLKNSENQKETIEKLKSRIEKICERSNFFENDGRDLDLKRFHHVHDDDEKEEDESPRIHVKNSDETGDQNLGKGNEIQPRVKKSVRFAENGSLFRVLDEDYGVLDEGDERDERRDSGDEVVEDIFNEADGDNGSSEMSDGERNPGRKMNSGNGGSSFSAPLPMKMENKADLIMKNKSFPNCGLNPTGICSFLFIAELRRSHEFKIAGAGSSSDEIRWLCLGSGYLRYQRGPEEEAAKTTMRLQFSPSMRSITVSTSSGFIDFMKVKVGARHISYRTLFHTILFLAFLLPFVFILTAVVTLEGVNNCSSLDCLGRTWGPRLLGRVDTSEKRLVSDLYKIFNQVSSEEIPDGLKLPDSFTQLVSEMKDNQYDAKTFAFILRAMMDKFEKEIRESKFSELMNKHFAASSIPKGIHCLSLRLTDEYSSNVHARNQLPPPELLPLLSDNTYQHFVLSTDNILAASVVVSSAVQSSLNPEKIVFHVITDKKTYAGMHSWFALHPVYPATIEVKGTHHFDYLTRENVPVLEAVENQEGIRNYYHGNHVSGANHTDTTPRIFASKLLVRSPKYISLLNHLRMYIPQLFPKLDKVVFLDDDVVIQRDLSRLWDVDLEGKVNGAVETCKGDDEWVMSKRFKIYFNFSHPLVATHLDPNECPWAYGMNIFDLRAWRKSNITETYHWWLRENLKSNLTLWRLGTLPPALIAFRGHIHPIEPSWHMLGLGYQNKTNIENVKKAAVIHYNGQSKPWLQIGFEHLRPFWTKYVNYSNDFIRNCHILES</sequence>
<protein>
    <submittedName>
        <fullName evidence="6">Galacturonosyltransferase 14</fullName>
    </submittedName>
</protein>
<feature type="non-terminal residue" evidence="6">
    <location>
        <position position="1"/>
    </location>
</feature>
<dbReference type="InterPro" id="IPR029993">
    <property type="entry name" value="GAUT"/>
</dbReference>
<evidence type="ECO:0000313" key="7">
    <source>
        <dbReference type="Proteomes" id="UP000685013"/>
    </source>
</evidence>